<dbReference type="Pfam" id="PF02214">
    <property type="entry name" value="BTB_2"/>
    <property type="match status" value="1"/>
</dbReference>
<evidence type="ECO:0000313" key="3">
    <source>
        <dbReference type="Proteomes" id="UP000095009"/>
    </source>
</evidence>
<dbReference type="STRING" id="857566.A0A1E3PL03"/>
<protein>
    <recommendedName>
        <fullName evidence="1">Potassium channel tetramerisation-type BTB domain-containing protein</fullName>
    </recommendedName>
</protein>
<accession>A0A1E3PL03</accession>
<dbReference type="Proteomes" id="UP000095009">
    <property type="component" value="Unassembled WGS sequence"/>
</dbReference>
<dbReference type="InterPro" id="IPR011333">
    <property type="entry name" value="SKP1/BTB/POZ_sf"/>
</dbReference>
<dbReference type="SUPFAM" id="SSF54695">
    <property type="entry name" value="POZ domain"/>
    <property type="match status" value="2"/>
</dbReference>
<dbReference type="InterPro" id="IPR003131">
    <property type="entry name" value="T1-type_BTB"/>
</dbReference>
<reference evidence="2 3" key="1">
    <citation type="journal article" date="2016" name="Proc. Natl. Acad. Sci. U.S.A.">
        <title>Comparative genomics of biotechnologically important yeasts.</title>
        <authorList>
            <person name="Riley R."/>
            <person name="Haridas S."/>
            <person name="Wolfe K.H."/>
            <person name="Lopes M.R."/>
            <person name="Hittinger C.T."/>
            <person name="Goeker M."/>
            <person name="Salamov A.A."/>
            <person name="Wisecaver J.H."/>
            <person name="Long T.M."/>
            <person name="Calvey C.H."/>
            <person name="Aerts A.L."/>
            <person name="Barry K.W."/>
            <person name="Choi C."/>
            <person name="Clum A."/>
            <person name="Coughlan A.Y."/>
            <person name="Deshpande S."/>
            <person name="Douglass A.P."/>
            <person name="Hanson S.J."/>
            <person name="Klenk H.-P."/>
            <person name="LaButti K.M."/>
            <person name="Lapidus A."/>
            <person name="Lindquist E.A."/>
            <person name="Lipzen A.M."/>
            <person name="Meier-Kolthoff J.P."/>
            <person name="Ohm R.A."/>
            <person name="Otillar R.P."/>
            <person name="Pangilinan J.L."/>
            <person name="Peng Y."/>
            <person name="Rokas A."/>
            <person name="Rosa C.A."/>
            <person name="Scheuner C."/>
            <person name="Sibirny A.A."/>
            <person name="Slot J.C."/>
            <person name="Stielow J.B."/>
            <person name="Sun H."/>
            <person name="Kurtzman C.P."/>
            <person name="Blackwell M."/>
            <person name="Grigoriev I.V."/>
            <person name="Jeffries T.W."/>
        </authorList>
    </citation>
    <scope>NUCLEOTIDE SEQUENCE [LARGE SCALE GENOMIC DNA]</scope>
    <source>
        <strain evidence="2 3">DSM 6958</strain>
    </source>
</reference>
<dbReference type="GO" id="GO:0051260">
    <property type="term" value="P:protein homooligomerization"/>
    <property type="evidence" value="ECO:0007669"/>
    <property type="project" value="InterPro"/>
</dbReference>
<sequence length="258" mass="29713">MKRVGGTIYEPTGNFDPTIPIVLPHEQVYSIQVGTKLFKLSGASLSSDAPSYFTNFFLKHQDLPENERPTLFIDRDDRVFEKVVLHLKGYYLTPEDETMFTYLFIDAGYYHLPRLVKQLCSSEIFIRIGSIPMRIPRNVFSSKGDSPNFFTSGFGIFFKTPDDLPKGIRLIRPPPLVPPSVPNRSGELFQDLLAILRGSNLQIRCEEHRNSLIAECKYYRLRGLEQRLVKHKIEFNRFRGAEEIMLRLRDVKPTGISL</sequence>
<organism evidence="2 3">
    <name type="scientific">Nadsonia fulvescens var. elongata DSM 6958</name>
    <dbReference type="NCBI Taxonomy" id="857566"/>
    <lineage>
        <taxon>Eukaryota</taxon>
        <taxon>Fungi</taxon>
        <taxon>Dikarya</taxon>
        <taxon>Ascomycota</taxon>
        <taxon>Saccharomycotina</taxon>
        <taxon>Dipodascomycetes</taxon>
        <taxon>Dipodascales</taxon>
        <taxon>Dipodascales incertae sedis</taxon>
        <taxon>Nadsonia</taxon>
    </lineage>
</organism>
<dbReference type="PANTHER" id="PTHR31758:SF2">
    <property type="entry name" value="BTB_POZ DOMAIN-CONTAINING PROTEIN YLR108C"/>
    <property type="match status" value="1"/>
</dbReference>
<dbReference type="OrthoDB" id="2414723at2759"/>
<name>A0A1E3PL03_9ASCO</name>
<dbReference type="Gene3D" id="3.30.710.10">
    <property type="entry name" value="Potassium Channel Kv1.1, Chain A"/>
    <property type="match status" value="2"/>
</dbReference>
<gene>
    <name evidence="2" type="ORF">NADFUDRAFT_23776</name>
</gene>
<keyword evidence="3" id="KW-1185">Reference proteome</keyword>
<evidence type="ECO:0000259" key="1">
    <source>
        <dbReference type="Pfam" id="PF02214"/>
    </source>
</evidence>
<dbReference type="EMBL" id="KV454409">
    <property type="protein sequence ID" value="ODQ65632.1"/>
    <property type="molecule type" value="Genomic_DNA"/>
</dbReference>
<evidence type="ECO:0000313" key="2">
    <source>
        <dbReference type="EMBL" id="ODQ65632.1"/>
    </source>
</evidence>
<proteinExistence type="predicted"/>
<dbReference type="AlphaFoldDB" id="A0A1E3PL03"/>
<feature type="domain" description="Potassium channel tetramerisation-type BTB" evidence="1">
    <location>
        <begin position="31"/>
        <end position="118"/>
    </location>
</feature>
<feature type="non-terminal residue" evidence="2">
    <location>
        <position position="258"/>
    </location>
</feature>
<dbReference type="PANTHER" id="PTHR31758">
    <property type="entry name" value="BTB/POZ DOMAIN-CONTAINING PROTEIN YLR108C"/>
    <property type="match status" value="1"/>
</dbReference>